<evidence type="ECO:0000259" key="3">
    <source>
        <dbReference type="PROSITE" id="PS50110"/>
    </source>
</evidence>
<dbReference type="Pfam" id="PF00072">
    <property type="entry name" value="Response_reg"/>
    <property type="match status" value="1"/>
</dbReference>
<dbReference type="SUPFAM" id="SSF52172">
    <property type="entry name" value="CheY-like"/>
    <property type="match status" value="1"/>
</dbReference>
<keyword evidence="1 2" id="KW-0597">Phosphoprotein</keyword>
<organism evidence="4 5">
    <name type="scientific">Roseovarius marisflavi</name>
    <dbReference type="NCBI Taxonomy" id="1054996"/>
    <lineage>
        <taxon>Bacteria</taxon>
        <taxon>Pseudomonadati</taxon>
        <taxon>Pseudomonadota</taxon>
        <taxon>Alphaproteobacteria</taxon>
        <taxon>Rhodobacterales</taxon>
        <taxon>Roseobacteraceae</taxon>
        <taxon>Roseovarius</taxon>
    </lineage>
</organism>
<evidence type="ECO:0000313" key="5">
    <source>
        <dbReference type="Proteomes" id="UP000184191"/>
    </source>
</evidence>
<dbReference type="STRING" id="1054996.SAMN05444414_11112"/>
<sequence>MVVDDEPSILEVVKTALETLEDYQVSTASNAASALDVINGAEKPFDCILLDIQMPDMNGIELLRQLRVIPEYTETPVLMLTAMSDRKYIDDAFVEGATDYVNKPFDFLELRSRIKCAHSLVQSRREAEKSMQCASDLKCKLETIQQMDFEDPISLKGLKNFLRYIEFDNYAAQLARRKMFGSQAISVILQDADLFYHHVGCEGFREAIQDVASCIQGAADDMDFVFSYRGSGVFLVILHGRKVTDSILGTVTLGEMIGAQLRQHVTDERVEVLVGEPVSMRLLSRSNATGALKRAIDCAKALEAEMRKNDYAKSFDFDRDYHRQKTGKKRVYERVLRELFGEDNYLNVE</sequence>
<dbReference type="Gene3D" id="3.40.50.2300">
    <property type="match status" value="1"/>
</dbReference>
<proteinExistence type="predicted"/>
<dbReference type="InterPro" id="IPR050595">
    <property type="entry name" value="Bact_response_regulator"/>
</dbReference>
<gene>
    <name evidence="4" type="ORF">SAMN05444414_11112</name>
</gene>
<evidence type="ECO:0000256" key="2">
    <source>
        <dbReference type="PROSITE-ProRule" id="PRU00169"/>
    </source>
</evidence>
<dbReference type="InterPro" id="IPR001789">
    <property type="entry name" value="Sig_transdc_resp-reg_receiver"/>
</dbReference>
<evidence type="ECO:0000256" key="1">
    <source>
        <dbReference type="ARBA" id="ARBA00022553"/>
    </source>
</evidence>
<reference evidence="5" key="1">
    <citation type="submission" date="2016-11" db="EMBL/GenBank/DDBJ databases">
        <authorList>
            <person name="Varghese N."/>
            <person name="Submissions S."/>
        </authorList>
    </citation>
    <scope>NUCLEOTIDE SEQUENCE [LARGE SCALE GENOMIC DNA]</scope>
    <source>
        <strain evidence="5">DSM 29327</strain>
    </source>
</reference>
<dbReference type="EMBL" id="FRBN01000011">
    <property type="protein sequence ID" value="SHL33139.1"/>
    <property type="molecule type" value="Genomic_DNA"/>
</dbReference>
<keyword evidence="5" id="KW-1185">Reference proteome</keyword>
<dbReference type="SMART" id="SM00448">
    <property type="entry name" value="REC"/>
    <property type="match status" value="1"/>
</dbReference>
<dbReference type="AlphaFoldDB" id="A0A1M6ZRV6"/>
<accession>A0A1M6ZRV6</accession>
<dbReference type="PANTHER" id="PTHR44591:SF3">
    <property type="entry name" value="RESPONSE REGULATORY DOMAIN-CONTAINING PROTEIN"/>
    <property type="match status" value="1"/>
</dbReference>
<name>A0A1M6ZRV6_9RHOB</name>
<dbReference type="PANTHER" id="PTHR44591">
    <property type="entry name" value="STRESS RESPONSE REGULATOR PROTEIN 1"/>
    <property type="match status" value="1"/>
</dbReference>
<dbReference type="InterPro" id="IPR011006">
    <property type="entry name" value="CheY-like_superfamily"/>
</dbReference>
<feature type="domain" description="Response regulatory" evidence="3">
    <location>
        <begin position="1"/>
        <end position="118"/>
    </location>
</feature>
<protein>
    <submittedName>
        <fullName evidence="4">Response regulator receiver domain-containing protein</fullName>
    </submittedName>
</protein>
<dbReference type="GO" id="GO:0000160">
    <property type="term" value="P:phosphorelay signal transduction system"/>
    <property type="evidence" value="ECO:0007669"/>
    <property type="project" value="InterPro"/>
</dbReference>
<feature type="modified residue" description="4-aspartylphosphate" evidence="2">
    <location>
        <position position="51"/>
    </location>
</feature>
<dbReference type="PROSITE" id="PS50110">
    <property type="entry name" value="RESPONSE_REGULATORY"/>
    <property type="match status" value="1"/>
</dbReference>
<evidence type="ECO:0000313" key="4">
    <source>
        <dbReference type="EMBL" id="SHL33139.1"/>
    </source>
</evidence>
<dbReference type="Proteomes" id="UP000184191">
    <property type="component" value="Unassembled WGS sequence"/>
</dbReference>